<protein>
    <submittedName>
        <fullName evidence="3">Uncharacterized protein</fullName>
    </submittedName>
</protein>
<sequence length="102" mass="11215">MAERGRAERRESGGRRVRKSEDGKVVGREVAGQQAHCFVGFSSLRRSGMGMTGRNAVVARGRPMARYRGVLFPQSTTRTLYHYTPSVSSVNCIYLAGTNMAC</sequence>
<evidence type="ECO:0000256" key="1">
    <source>
        <dbReference type="SAM" id="MobiDB-lite"/>
    </source>
</evidence>
<name>A0A915PRG5_9BILA</name>
<evidence type="ECO:0000313" key="2">
    <source>
        <dbReference type="Proteomes" id="UP000887581"/>
    </source>
</evidence>
<reference evidence="3" key="1">
    <citation type="submission" date="2022-11" db="UniProtKB">
        <authorList>
            <consortium name="WormBaseParasite"/>
        </authorList>
    </citation>
    <scope>IDENTIFICATION</scope>
</reference>
<organism evidence="2 3">
    <name type="scientific">Setaria digitata</name>
    <dbReference type="NCBI Taxonomy" id="48799"/>
    <lineage>
        <taxon>Eukaryota</taxon>
        <taxon>Metazoa</taxon>
        <taxon>Ecdysozoa</taxon>
        <taxon>Nematoda</taxon>
        <taxon>Chromadorea</taxon>
        <taxon>Rhabditida</taxon>
        <taxon>Spirurina</taxon>
        <taxon>Spiruromorpha</taxon>
        <taxon>Filarioidea</taxon>
        <taxon>Setariidae</taxon>
        <taxon>Setaria</taxon>
    </lineage>
</organism>
<dbReference type="Proteomes" id="UP000887581">
    <property type="component" value="Unplaced"/>
</dbReference>
<accession>A0A915PRG5</accession>
<proteinExistence type="predicted"/>
<feature type="region of interest" description="Disordered" evidence="1">
    <location>
        <begin position="1"/>
        <end position="26"/>
    </location>
</feature>
<evidence type="ECO:0000313" key="3">
    <source>
        <dbReference type="WBParaSite" id="sdigi.contig21.g1825.t1"/>
    </source>
</evidence>
<dbReference type="WBParaSite" id="sdigi.contig21.g1825.t1">
    <property type="protein sequence ID" value="sdigi.contig21.g1825.t1"/>
    <property type="gene ID" value="sdigi.contig21.g1825"/>
</dbReference>
<dbReference type="AlphaFoldDB" id="A0A915PRG5"/>
<keyword evidence="2" id="KW-1185">Reference proteome</keyword>